<dbReference type="Pfam" id="PF00664">
    <property type="entry name" value="ABC_membrane"/>
    <property type="match status" value="2"/>
</dbReference>
<dbReference type="SUPFAM" id="SSF52540">
    <property type="entry name" value="P-loop containing nucleoside triphosphate hydrolases"/>
    <property type="match status" value="2"/>
</dbReference>
<gene>
    <name evidence="14" type="ORF">K489DRAFT_402253</name>
</gene>
<dbReference type="InterPro" id="IPR050173">
    <property type="entry name" value="ABC_transporter_C-like"/>
</dbReference>
<dbReference type="Pfam" id="PF00005">
    <property type="entry name" value="ABC_tran"/>
    <property type="match status" value="2"/>
</dbReference>
<evidence type="ECO:0000313" key="14">
    <source>
        <dbReference type="RefSeq" id="XP_033459581.1"/>
    </source>
</evidence>
<keyword evidence="8" id="KW-0325">Glycoprotein</keyword>
<reference evidence="14" key="3">
    <citation type="submission" date="2025-08" db="UniProtKB">
        <authorList>
            <consortium name="RefSeq"/>
        </authorList>
    </citation>
    <scope>IDENTIFICATION</scope>
    <source>
        <strain evidence="14">CBS 342.82</strain>
    </source>
</reference>
<feature type="transmembrane region" description="Helical" evidence="10">
    <location>
        <begin position="491"/>
        <end position="512"/>
    </location>
</feature>
<keyword evidence="7 10" id="KW-0472">Membrane</keyword>
<feature type="transmembrane region" description="Helical" evidence="10">
    <location>
        <begin position="945"/>
        <end position="967"/>
    </location>
</feature>
<dbReference type="PROSITE" id="PS50929">
    <property type="entry name" value="ABC_TM1F"/>
    <property type="match status" value="2"/>
</dbReference>
<keyword evidence="2" id="KW-0813">Transport</keyword>
<keyword evidence="13" id="KW-1185">Reference proteome</keyword>
<dbReference type="SUPFAM" id="SSF90123">
    <property type="entry name" value="ABC transporter transmembrane region"/>
    <property type="match status" value="2"/>
</dbReference>
<dbReference type="InterPro" id="IPR027417">
    <property type="entry name" value="P-loop_NTPase"/>
</dbReference>
<dbReference type="CDD" id="cd18580">
    <property type="entry name" value="ABC_6TM_ABCC_D2"/>
    <property type="match status" value="1"/>
</dbReference>
<dbReference type="GO" id="GO:0016887">
    <property type="term" value="F:ATP hydrolysis activity"/>
    <property type="evidence" value="ECO:0007669"/>
    <property type="project" value="InterPro"/>
</dbReference>
<evidence type="ECO:0000313" key="13">
    <source>
        <dbReference type="Proteomes" id="UP000504637"/>
    </source>
</evidence>
<feature type="transmembrane region" description="Helical" evidence="10">
    <location>
        <begin position="99"/>
        <end position="118"/>
    </location>
</feature>
<dbReference type="RefSeq" id="XP_033459581.1">
    <property type="nucleotide sequence ID" value="XM_033607042.1"/>
</dbReference>
<protein>
    <submittedName>
        <fullName evidence="14">ABC multidrug transporter</fullName>
    </submittedName>
</protein>
<dbReference type="FunFam" id="1.20.1560.10:FF:000066">
    <property type="entry name" value="ABC multidrug transporter (Eurofung)"/>
    <property type="match status" value="1"/>
</dbReference>
<feature type="domain" description="ABC transmembrane type-1" evidence="12">
    <location>
        <begin position="923"/>
        <end position="1186"/>
    </location>
</feature>
<evidence type="ECO:0000256" key="9">
    <source>
        <dbReference type="SAM" id="MobiDB-lite"/>
    </source>
</evidence>
<dbReference type="SMART" id="SM00382">
    <property type="entry name" value="AAA"/>
    <property type="match status" value="2"/>
</dbReference>
<evidence type="ECO:0000259" key="11">
    <source>
        <dbReference type="PROSITE" id="PS50893"/>
    </source>
</evidence>
<reference evidence="14" key="2">
    <citation type="submission" date="2020-04" db="EMBL/GenBank/DDBJ databases">
        <authorList>
            <consortium name="NCBI Genome Project"/>
        </authorList>
    </citation>
    <scope>NUCLEOTIDE SEQUENCE</scope>
    <source>
        <strain evidence="14">CBS 342.82</strain>
    </source>
</reference>
<sequence length="1477" mass="161812">MADFACNDNAFGPMASVNCWRGLDFTLFFEHVVLSILPSIALLACLPLRIHHLLRQGRKARPIRRHDLKPTTLGCLTVAQFTCLAGWSTTDGLRSDVAIAAASLAIVAVIGISSLSMIESARSFRPSTILIVYLLSTVAFDAVLTRTLWLTGQSLFLCITTSVGVSIKLVLLVLESRSKRQTLFEPYRSYPPEELSGILSTSVFWWLNPLLWLGSRAALDLHDLHSLGPQLKSRSLGVKFEVAWQGTLRSRTHRLAWATLLGLWLPILGAVIPRLCLTAFTFSQPFLIARIIEYVASSSSESRASGYGLIGAAALVYGGMAVSTAVYKHQAFRMVTMIRGGLITLIYSKSLRLDATATKDASAATLISTDIQSIVTGCTNIHEFWAAPIEVALAIYLLKCRIGVACAAPVVIAIMSALGSARIATLVHRRQKQWLQAVQNRTTATATLLTKIRGLRMLGQLSHIAKRIQHLREQEIVKAKAFLRVDALKNVCASTSTLLAPVATLLIFAFLVSDPLDGGFTSPTAFYALNLIALMSSPLALLLNTLPDFAASLACFERIQNFLEREERQDYRLAPEIGSAVGTTGLPGESVELLVVSPNKKVNTLSEHAYTATIDGGCFGYDTEERAILKDVNVHVVPGSFTVVKGPVGSGKSTLLKAFLAETRCFKGFVQLRVPSPAYCSQEVWLRNQTLRENILGNQQYNERFYNDVIFAVGLESDLAALSLGDRTVIGADTSTLSGGQARRVALARAVYARRPLLLLDDCLNGLDNTTRAKVMHRLFSRTGLLRKLGGTVIATSSTDEYNSEPDLFILLDQHGRTQSHPIPKTPADHELSNLIEQPWRMNGVQMLDPSDESCQNADAEACPGQTSTVSPATDDRGQTDSKGTDANSRVWRFYLGSMGWHHCATYLVLNALYVTCTRFSQVWVGEWVNASQERPGYHTNAVYGGSYAAIQIAAVLFFATVLLFIFQVMVPRSAQKLHWILLQTTVQARQQHHDETDTGVTLNRFSQDLTLVDIDLPSHAIEFVIDIFLCIGQAVIVALSIKYMAALLPAIVAVVYPIQRYYLRTSRQVRLLDLEAKSPLFSNILETASGLETIRAFGWSDRFTEHHHFLLDQSQRPFYALFCIQRWLGVVLALMVAVVAVCLVAFATQFRDLTTGNAIGVALLNVFSFSQTLTLLITAYTSLEMALGAIVRIKNYVADVKPEDDPSQELLDALPEPIEATAIDLDNITISYGPSATPAVSHVSLSIPSGMKLGICGRSGRNANVKIRSRSGKSSLLMGLLRMAPITQGKIHINGLDLSQLKSDAVRSIFNIIPQLPVLHSGSIRSNFDPSSAHSDETLKTILTELGLWTVVLGQGGLDADIEAAPMSQGQKQLFCIARSFCSNGKKRILLLDESTSSMDVITERTAMDFIAKRFSQHTIVAIAHRLETIRDFDRVAVMDAGKVVEYDTPDALSGKIDGAFRALWEHETGRQNAQA</sequence>
<dbReference type="InterPro" id="IPR003439">
    <property type="entry name" value="ABC_transporter-like_ATP-bd"/>
</dbReference>
<feature type="transmembrane region" description="Helical" evidence="10">
    <location>
        <begin position="32"/>
        <end position="50"/>
    </location>
</feature>
<evidence type="ECO:0000256" key="7">
    <source>
        <dbReference type="ARBA" id="ARBA00023136"/>
    </source>
</evidence>
<feature type="compositionally biased region" description="Basic and acidic residues" evidence="9">
    <location>
        <begin position="874"/>
        <end position="884"/>
    </location>
</feature>
<evidence type="ECO:0000256" key="10">
    <source>
        <dbReference type="SAM" id="Phobius"/>
    </source>
</evidence>
<feature type="transmembrane region" description="Helical" evidence="10">
    <location>
        <begin position="255"/>
        <end position="283"/>
    </location>
</feature>
<feature type="transmembrane region" description="Helical" evidence="10">
    <location>
        <begin position="904"/>
        <end position="925"/>
    </location>
</feature>
<dbReference type="GO" id="GO:0140359">
    <property type="term" value="F:ABC-type transporter activity"/>
    <property type="evidence" value="ECO:0007669"/>
    <property type="project" value="InterPro"/>
</dbReference>
<feature type="transmembrane region" description="Helical" evidence="10">
    <location>
        <begin position="1160"/>
        <end position="1184"/>
    </location>
</feature>
<dbReference type="InterPro" id="IPR044746">
    <property type="entry name" value="ABCC_6TM_D1"/>
</dbReference>
<dbReference type="OrthoDB" id="6500128at2759"/>
<feature type="domain" description="ABC transporter" evidence="11">
    <location>
        <begin position="1224"/>
        <end position="1467"/>
    </location>
</feature>
<feature type="transmembrane region" description="Helical" evidence="10">
    <location>
        <begin position="71"/>
        <end position="87"/>
    </location>
</feature>
<dbReference type="InterPro" id="IPR003593">
    <property type="entry name" value="AAA+_ATPase"/>
</dbReference>
<feature type="transmembrane region" description="Helical" evidence="10">
    <location>
        <begin position="130"/>
        <end position="148"/>
    </location>
</feature>
<accession>A0A6J3M3G9</accession>
<comment type="subcellular location">
    <subcellularLocation>
        <location evidence="1">Membrane</location>
        <topology evidence="1">Multi-pass membrane protein</topology>
    </subcellularLocation>
</comment>
<dbReference type="FunFam" id="1.20.1560.10:FF:000055">
    <property type="entry name" value="ABC multidrug transporter (Eurofung)"/>
    <property type="match status" value="1"/>
</dbReference>
<feature type="domain" description="ABC transporter" evidence="11">
    <location>
        <begin position="602"/>
        <end position="840"/>
    </location>
</feature>
<dbReference type="InterPro" id="IPR036640">
    <property type="entry name" value="ABC1_TM_sf"/>
</dbReference>
<dbReference type="PROSITE" id="PS50893">
    <property type="entry name" value="ABC_TRANSPORTER_2"/>
    <property type="match status" value="2"/>
</dbReference>
<keyword evidence="4" id="KW-0547">Nucleotide-binding</keyword>
<evidence type="ECO:0000256" key="3">
    <source>
        <dbReference type="ARBA" id="ARBA00022692"/>
    </source>
</evidence>
<dbReference type="GeneID" id="54364842"/>
<dbReference type="GO" id="GO:0016020">
    <property type="term" value="C:membrane"/>
    <property type="evidence" value="ECO:0007669"/>
    <property type="project" value="UniProtKB-SubCell"/>
</dbReference>
<keyword evidence="5" id="KW-0067">ATP-binding</keyword>
<evidence type="ECO:0000256" key="2">
    <source>
        <dbReference type="ARBA" id="ARBA00022448"/>
    </source>
</evidence>
<dbReference type="InterPro" id="IPR056227">
    <property type="entry name" value="TMD0_ABC"/>
</dbReference>
<dbReference type="CDD" id="cd18579">
    <property type="entry name" value="ABC_6TM_ABCC_D1"/>
    <property type="match status" value="1"/>
</dbReference>
<evidence type="ECO:0000256" key="4">
    <source>
        <dbReference type="ARBA" id="ARBA00022741"/>
    </source>
</evidence>
<proteinExistence type="predicted"/>
<evidence type="ECO:0000259" key="12">
    <source>
        <dbReference type="PROSITE" id="PS50929"/>
    </source>
</evidence>
<dbReference type="Gene3D" id="3.40.50.300">
    <property type="entry name" value="P-loop containing nucleotide triphosphate hydrolases"/>
    <property type="match status" value="2"/>
</dbReference>
<evidence type="ECO:0000256" key="1">
    <source>
        <dbReference type="ARBA" id="ARBA00004141"/>
    </source>
</evidence>
<feature type="transmembrane region" description="Helical" evidence="10">
    <location>
        <begin position="304"/>
        <end position="327"/>
    </location>
</feature>
<feature type="transmembrane region" description="Helical" evidence="10">
    <location>
        <begin position="154"/>
        <end position="174"/>
    </location>
</feature>
<evidence type="ECO:0000256" key="8">
    <source>
        <dbReference type="ARBA" id="ARBA00023180"/>
    </source>
</evidence>
<keyword evidence="6 10" id="KW-1133">Transmembrane helix</keyword>
<dbReference type="Pfam" id="PF24357">
    <property type="entry name" value="TMD0_ABC"/>
    <property type="match status" value="1"/>
</dbReference>
<dbReference type="GO" id="GO:0005524">
    <property type="term" value="F:ATP binding"/>
    <property type="evidence" value="ECO:0007669"/>
    <property type="project" value="UniProtKB-KW"/>
</dbReference>
<name>A0A6J3M3G9_9PEZI</name>
<dbReference type="InterPro" id="IPR017871">
    <property type="entry name" value="ABC_transporter-like_CS"/>
</dbReference>
<dbReference type="InterPro" id="IPR011527">
    <property type="entry name" value="ABC1_TM_dom"/>
</dbReference>
<dbReference type="PROSITE" id="PS00211">
    <property type="entry name" value="ABC_TRANSPORTER_1"/>
    <property type="match status" value="2"/>
</dbReference>
<keyword evidence="3 10" id="KW-0812">Transmembrane</keyword>
<dbReference type="InterPro" id="IPR044726">
    <property type="entry name" value="ABCC_6TM_D2"/>
</dbReference>
<evidence type="ECO:0000256" key="5">
    <source>
        <dbReference type="ARBA" id="ARBA00022840"/>
    </source>
</evidence>
<dbReference type="PANTHER" id="PTHR24223">
    <property type="entry name" value="ATP-BINDING CASSETTE SUB-FAMILY C"/>
    <property type="match status" value="1"/>
</dbReference>
<dbReference type="PANTHER" id="PTHR24223:SF399">
    <property type="entry name" value="ABC TRANSPORTER ATNG"/>
    <property type="match status" value="1"/>
</dbReference>
<reference evidence="14" key="1">
    <citation type="submission" date="2020-01" db="EMBL/GenBank/DDBJ databases">
        <authorList>
            <consortium name="DOE Joint Genome Institute"/>
            <person name="Haridas S."/>
            <person name="Albert R."/>
            <person name="Binder M."/>
            <person name="Bloem J."/>
            <person name="Labutti K."/>
            <person name="Salamov A."/>
            <person name="Andreopoulos B."/>
            <person name="Baker S.E."/>
            <person name="Barry K."/>
            <person name="Bills G."/>
            <person name="Bluhm B.H."/>
            <person name="Cannon C."/>
            <person name="Castanera R."/>
            <person name="Culley D.E."/>
            <person name="Daum C."/>
            <person name="Ezra D."/>
            <person name="Gonzalez J.B."/>
            <person name="Henrissat B."/>
            <person name="Kuo A."/>
            <person name="Liang C."/>
            <person name="Lipzen A."/>
            <person name="Lutzoni F."/>
            <person name="Magnuson J."/>
            <person name="Mondo S."/>
            <person name="Nolan M."/>
            <person name="Ohm R."/>
            <person name="Pangilinan J."/>
            <person name="Park H.-J."/>
            <person name="Ramirez L."/>
            <person name="Alfaro M."/>
            <person name="Sun H."/>
            <person name="Tritt A."/>
            <person name="Yoshinaga Y."/>
            <person name="Zwiers L.-H."/>
            <person name="Turgeon B.G."/>
            <person name="Goodwin S.B."/>
            <person name="Spatafora J.W."/>
            <person name="Crous P.W."/>
            <person name="Grigoriev I.V."/>
        </authorList>
    </citation>
    <scope>NUCLEOTIDE SEQUENCE</scope>
    <source>
        <strain evidence="14">CBS 342.82</strain>
    </source>
</reference>
<organism evidence="14">
    <name type="scientific">Dissoconium aciculare CBS 342.82</name>
    <dbReference type="NCBI Taxonomy" id="1314786"/>
    <lineage>
        <taxon>Eukaryota</taxon>
        <taxon>Fungi</taxon>
        <taxon>Dikarya</taxon>
        <taxon>Ascomycota</taxon>
        <taxon>Pezizomycotina</taxon>
        <taxon>Dothideomycetes</taxon>
        <taxon>Dothideomycetidae</taxon>
        <taxon>Mycosphaerellales</taxon>
        <taxon>Dissoconiaceae</taxon>
        <taxon>Dissoconium</taxon>
    </lineage>
</organism>
<feature type="region of interest" description="Disordered" evidence="9">
    <location>
        <begin position="851"/>
        <end position="884"/>
    </location>
</feature>
<dbReference type="Proteomes" id="UP000504637">
    <property type="component" value="Unplaced"/>
</dbReference>
<evidence type="ECO:0000256" key="6">
    <source>
        <dbReference type="ARBA" id="ARBA00022989"/>
    </source>
</evidence>
<feature type="domain" description="ABC transmembrane type-1" evidence="12">
    <location>
        <begin position="275"/>
        <end position="551"/>
    </location>
</feature>
<feature type="transmembrane region" description="Helical" evidence="10">
    <location>
        <begin position="1128"/>
        <end position="1148"/>
    </location>
</feature>
<feature type="transmembrane region" description="Helical" evidence="10">
    <location>
        <begin position="524"/>
        <end position="543"/>
    </location>
</feature>
<dbReference type="Gene3D" id="1.20.1560.10">
    <property type="entry name" value="ABC transporter type 1, transmembrane domain"/>
    <property type="match status" value="2"/>
</dbReference>